<feature type="transmembrane region" description="Helical" evidence="1">
    <location>
        <begin position="112"/>
        <end position="131"/>
    </location>
</feature>
<keyword evidence="3" id="KW-1185">Reference proteome</keyword>
<evidence type="ECO:0000313" key="2">
    <source>
        <dbReference type="EMBL" id="MFH8134224.1"/>
    </source>
</evidence>
<dbReference type="EMBL" id="JBGFSN010000004">
    <property type="protein sequence ID" value="MFH8134224.1"/>
    <property type="molecule type" value="Genomic_DNA"/>
</dbReference>
<dbReference type="InterPro" id="IPR025320">
    <property type="entry name" value="DUF4225"/>
</dbReference>
<dbReference type="Proteomes" id="UP001611251">
    <property type="component" value="Unassembled WGS sequence"/>
</dbReference>
<feature type="transmembrane region" description="Helical" evidence="1">
    <location>
        <begin position="137"/>
        <end position="156"/>
    </location>
</feature>
<sequence length="268" mass="29152">MDIYSGSNNRFSSYYAAIGQSAAQELLRTANIIASRHIRDAMLNVRFREEVKRLCESNLNLIRKAKTESECKLALNNLQKERASIKKQGAMLLSASPKTYLSLKFSQDEKGAWGYVIDGITIIIGTLQFAAGFGVAAASLGTGTVVGVAFGAMLVLHGTNGIEEGLTNLITGESDSSGYLKKGYVSVAKFLGFSEGIGEISYSVMDTGLSLYGMGRLVLKPDAWRLFRSLPSDKIRAIRTMSATELLIETYSNGQNIKSVYEKTKISN</sequence>
<proteinExistence type="predicted"/>
<keyword evidence="1" id="KW-1133">Transmembrane helix</keyword>
<reference evidence="2 3" key="1">
    <citation type="submission" date="2024-08" db="EMBL/GenBank/DDBJ databases">
        <title>Pantoea ronii - a newly identified human opportunistic pathogen.</title>
        <authorList>
            <person name="Keidar-Friedman D."/>
            <person name="Sorek N."/>
            <person name="Leshin-Carmel D."/>
            <person name="Tsur A."/>
            <person name="Amsalem M."/>
            <person name="Tolkach D."/>
            <person name="Brosh-Nissimov T."/>
        </authorList>
    </citation>
    <scope>NUCLEOTIDE SEQUENCE [LARGE SCALE GENOMIC DNA]</scope>
    <source>
        <strain evidence="2 3">AA23256</strain>
    </source>
</reference>
<comment type="caution">
    <text evidence="2">The sequence shown here is derived from an EMBL/GenBank/DDBJ whole genome shotgun (WGS) entry which is preliminary data.</text>
</comment>
<name>A0ABW7PVA7_9GAMM</name>
<evidence type="ECO:0000313" key="3">
    <source>
        <dbReference type="Proteomes" id="UP001611251"/>
    </source>
</evidence>
<gene>
    <name evidence="2" type="ORF">ABU178_08560</name>
</gene>
<dbReference type="Pfam" id="PF13988">
    <property type="entry name" value="DUF4225"/>
    <property type="match status" value="1"/>
</dbReference>
<keyword evidence="1" id="KW-0812">Transmembrane</keyword>
<evidence type="ECO:0000256" key="1">
    <source>
        <dbReference type="SAM" id="Phobius"/>
    </source>
</evidence>
<accession>A0ABW7PVA7</accession>
<protein>
    <submittedName>
        <fullName evidence="2">DUF4225 domain-containing protein</fullName>
    </submittedName>
</protein>
<organism evidence="2 3">
    <name type="scientific">Pantoea osteomyelitidis</name>
    <dbReference type="NCBI Taxonomy" id="3230026"/>
    <lineage>
        <taxon>Bacteria</taxon>
        <taxon>Pseudomonadati</taxon>
        <taxon>Pseudomonadota</taxon>
        <taxon>Gammaproteobacteria</taxon>
        <taxon>Enterobacterales</taxon>
        <taxon>Erwiniaceae</taxon>
        <taxon>Pantoea</taxon>
    </lineage>
</organism>
<keyword evidence="1" id="KW-0472">Membrane</keyword>
<dbReference type="RefSeq" id="WP_397213820.1">
    <property type="nucleotide sequence ID" value="NZ_JBGFSN010000004.1"/>
</dbReference>